<dbReference type="AlphaFoldDB" id="A0A2H3ATQ6"/>
<name>A0A2H3ATQ6_9AGAR</name>
<protein>
    <submittedName>
        <fullName evidence="1">Uncharacterized protein</fullName>
    </submittedName>
</protein>
<organism evidence="1 2">
    <name type="scientific">Armillaria solidipes</name>
    <dbReference type="NCBI Taxonomy" id="1076256"/>
    <lineage>
        <taxon>Eukaryota</taxon>
        <taxon>Fungi</taxon>
        <taxon>Dikarya</taxon>
        <taxon>Basidiomycota</taxon>
        <taxon>Agaricomycotina</taxon>
        <taxon>Agaricomycetes</taxon>
        <taxon>Agaricomycetidae</taxon>
        <taxon>Agaricales</taxon>
        <taxon>Marasmiineae</taxon>
        <taxon>Physalacriaceae</taxon>
        <taxon>Armillaria</taxon>
    </lineage>
</organism>
<reference evidence="2" key="1">
    <citation type="journal article" date="2017" name="Nat. Ecol. Evol.">
        <title>Genome expansion and lineage-specific genetic innovations in the forest pathogenic fungi Armillaria.</title>
        <authorList>
            <person name="Sipos G."/>
            <person name="Prasanna A.N."/>
            <person name="Walter M.C."/>
            <person name="O'Connor E."/>
            <person name="Balint B."/>
            <person name="Krizsan K."/>
            <person name="Kiss B."/>
            <person name="Hess J."/>
            <person name="Varga T."/>
            <person name="Slot J."/>
            <person name="Riley R."/>
            <person name="Boka B."/>
            <person name="Rigling D."/>
            <person name="Barry K."/>
            <person name="Lee J."/>
            <person name="Mihaltcheva S."/>
            <person name="LaButti K."/>
            <person name="Lipzen A."/>
            <person name="Waldron R."/>
            <person name="Moloney N.M."/>
            <person name="Sperisen C."/>
            <person name="Kredics L."/>
            <person name="Vagvoelgyi C."/>
            <person name="Patrignani A."/>
            <person name="Fitzpatrick D."/>
            <person name="Nagy I."/>
            <person name="Doyle S."/>
            <person name="Anderson J.B."/>
            <person name="Grigoriev I.V."/>
            <person name="Gueldener U."/>
            <person name="Muensterkoetter M."/>
            <person name="Nagy L.G."/>
        </authorList>
    </citation>
    <scope>NUCLEOTIDE SEQUENCE [LARGE SCALE GENOMIC DNA]</scope>
    <source>
        <strain evidence="2">28-4</strain>
    </source>
</reference>
<sequence>MRGTWKELVDGRWEGIDSLSVHSFLFASAFLLTRRQTFTCMFYDFEGVASQ</sequence>
<evidence type="ECO:0000313" key="2">
    <source>
        <dbReference type="Proteomes" id="UP000218334"/>
    </source>
</evidence>
<keyword evidence="2" id="KW-1185">Reference proteome</keyword>
<gene>
    <name evidence="1" type="ORF">ARMSODRAFT_966392</name>
</gene>
<dbReference type="EMBL" id="KZ293492">
    <property type="protein sequence ID" value="PBK60104.1"/>
    <property type="molecule type" value="Genomic_DNA"/>
</dbReference>
<accession>A0A2H3ATQ6</accession>
<evidence type="ECO:0000313" key="1">
    <source>
        <dbReference type="EMBL" id="PBK60104.1"/>
    </source>
</evidence>
<dbReference type="Proteomes" id="UP000218334">
    <property type="component" value="Unassembled WGS sequence"/>
</dbReference>
<proteinExistence type="predicted"/>